<name>A0A7W6E9C3_9HYPH</name>
<dbReference type="EMBL" id="JACIEK010000001">
    <property type="protein sequence ID" value="MBB3997147.1"/>
    <property type="molecule type" value="Genomic_DNA"/>
</dbReference>
<comment type="caution">
    <text evidence="1">The sequence shown here is derived from an EMBL/GenBank/DDBJ whole genome shotgun (WGS) entry which is preliminary data.</text>
</comment>
<dbReference type="RefSeq" id="WP_183198381.1">
    <property type="nucleotide sequence ID" value="NZ_JACIEK010000001.1"/>
</dbReference>
<organism evidence="1 2">
    <name type="scientific">Aureimonas pseudogalii</name>
    <dbReference type="NCBI Taxonomy" id="1744844"/>
    <lineage>
        <taxon>Bacteria</taxon>
        <taxon>Pseudomonadati</taxon>
        <taxon>Pseudomonadota</taxon>
        <taxon>Alphaproteobacteria</taxon>
        <taxon>Hyphomicrobiales</taxon>
        <taxon>Aurantimonadaceae</taxon>
        <taxon>Aureimonas</taxon>
    </lineage>
</organism>
<keyword evidence="2" id="KW-1185">Reference proteome</keyword>
<dbReference type="AlphaFoldDB" id="A0A7W6E9C3"/>
<evidence type="ECO:0000313" key="1">
    <source>
        <dbReference type="EMBL" id="MBB3997147.1"/>
    </source>
</evidence>
<dbReference type="Proteomes" id="UP000542776">
    <property type="component" value="Unassembled WGS sequence"/>
</dbReference>
<proteinExistence type="predicted"/>
<gene>
    <name evidence="1" type="ORF">GGR04_000968</name>
</gene>
<reference evidence="1 2" key="1">
    <citation type="submission" date="2020-08" db="EMBL/GenBank/DDBJ databases">
        <title>Genomic Encyclopedia of Type Strains, Phase IV (KMG-IV): sequencing the most valuable type-strain genomes for metagenomic binning, comparative biology and taxonomic classification.</title>
        <authorList>
            <person name="Goeker M."/>
        </authorList>
    </citation>
    <scope>NUCLEOTIDE SEQUENCE [LARGE SCALE GENOMIC DNA]</scope>
    <source>
        <strain evidence="1 2">DSM 102238</strain>
    </source>
</reference>
<accession>A0A7W6E9C3</accession>
<protein>
    <recommendedName>
        <fullName evidence="3">DNA-binding protein</fullName>
    </recommendedName>
</protein>
<sequence length="83" mass="9218">MSDTRPNIFSRLAKAGVPDISTLPDEALLSRRQLAGLTGYTEQALRKWTKQGRGPKTVYLEGRPRTTVKAYREWVAGAQQVSA</sequence>
<evidence type="ECO:0008006" key="3">
    <source>
        <dbReference type="Google" id="ProtNLM"/>
    </source>
</evidence>
<evidence type="ECO:0000313" key="2">
    <source>
        <dbReference type="Proteomes" id="UP000542776"/>
    </source>
</evidence>